<dbReference type="KEGG" id="tcn:H9L16_02945"/>
<dbReference type="PROSITE" id="PS00622">
    <property type="entry name" value="HTH_LUXR_1"/>
    <property type="match status" value="1"/>
</dbReference>
<dbReference type="InterPro" id="IPR000792">
    <property type="entry name" value="Tscrpt_reg_LuxR_C"/>
</dbReference>
<dbReference type="SUPFAM" id="SSF46894">
    <property type="entry name" value="C-terminal effector domain of the bipartite response regulators"/>
    <property type="match status" value="1"/>
</dbReference>
<keyword evidence="1" id="KW-0805">Transcription regulation</keyword>
<dbReference type="Pfam" id="PF00196">
    <property type="entry name" value="GerE"/>
    <property type="match status" value="1"/>
</dbReference>
<evidence type="ECO:0000256" key="2">
    <source>
        <dbReference type="ARBA" id="ARBA00023125"/>
    </source>
</evidence>
<name>A0A7G9SRX1_9GAMM</name>
<feature type="domain" description="HTH luxR-type" evidence="5">
    <location>
        <begin position="80"/>
        <end position="145"/>
    </location>
</feature>
<keyword evidence="4" id="KW-0472">Membrane</keyword>
<organism evidence="6 7">
    <name type="scientific">Thermomonas carbonis</name>
    <dbReference type="NCBI Taxonomy" id="1463158"/>
    <lineage>
        <taxon>Bacteria</taxon>
        <taxon>Pseudomonadati</taxon>
        <taxon>Pseudomonadota</taxon>
        <taxon>Gammaproteobacteria</taxon>
        <taxon>Lysobacterales</taxon>
        <taxon>Lysobacteraceae</taxon>
        <taxon>Thermomonas</taxon>
    </lineage>
</organism>
<evidence type="ECO:0000259" key="5">
    <source>
        <dbReference type="PROSITE" id="PS50043"/>
    </source>
</evidence>
<accession>A0A7G9SRX1</accession>
<evidence type="ECO:0000256" key="4">
    <source>
        <dbReference type="SAM" id="Phobius"/>
    </source>
</evidence>
<keyword evidence="4" id="KW-1133">Transmembrane helix</keyword>
<dbReference type="GO" id="GO:0006355">
    <property type="term" value="P:regulation of DNA-templated transcription"/>
    <property type="evidence" value="ECO:0007669"/>
    <property type="project" value="InterPro"/>
</dbReference>
<evidence type="ECO:0000256" key="3">
    <source>
        <dbReference type="ARBA" id="ARBA00023163"/>
    </source>
</evidence>
<dbReference type="InterPro" id="IPR016032">
    <property type="entry name" value="Sig_transdc_resp-reg_C-effctor"/>
</dbReference>
<keyword evidence="2" id="KW-0238">DNA-binding</keyword>
<dbReference type="Proteomes" id="UP000515804">
    <property type="component" value="Chromosome"/>
</dbReference>
<gene>
    <name evidence="6" type="ORF">H9L16_02945</name>
</gene>
<dbReference type="AlphaFoldDB" id="A0A7G9SRX1"/>
<dbReference type="PANTHER" id="PTHR44688:SF16">
    <property type="entry name" value="DNA-BINDING TRANSCRIPTIONAL ACTIVATOR DEVR_DOSR"/>
    <property type="match status" value="1"/>
</dbReference>
<dbReference type="SMART" id="SM00421">
    <property type="entry name" value="HTH_LUXR"/>
    <property type="match status" value="1"/>
</dbReference>
<keyword evidence="7" id="KW-1185">Reference proteome</keyword>
<dbReference type="PANTHER" id="PTHR44688">
    <property type="entry name" value="DNA-BINDING TRANSCRIPTIONAL ACTIVATOR DEVR_DOSR"/>
    <property type="match status" value="1"/>
</dbReference>
<dbReference type="Gene3D" id="1.10.10.10">
    <property type="entry name" value="Winged helix-like DNA-binding domain superfamily/Winged helix DNA-binding domain"/>
    <property type="match status" value="1"/>
</dbReference>
<dbReference type="EMBL" id="CP060719">
    <property type="protein sequence ID" value="QNN70596.1"/>
    <property type="molecule type" value="Genomic_DNA"/>
</dbReference>
<evidence type="ECO:0000313" key="6">
    <source>
        <dbReference type="EMBL" id="QNN70596.1"/>
    </source>
</evidence>
<reference evidence="6 7" key="1">
    <citation type="submission" date="2020-08" db="EMBL/GenBank/DDBJ databases">
        <title>Genome sequence of Thermomonas carbonis KCTC 42013T.</title>
        <authorList>
            <person name="Hyun D.-W."/>
            <person name="Bae J.-W."/>
        </authorList>
    </citation>
    <scope>NUCLEOTIDE SEQUENCE [LARGE SCALE GENOMIC DNA]</scope>
    <source>
        <strain evidence="6 7">KCTC 42013</strain>
    </source>
</reference>
<sequence>MPRSRPAIPWTHIALYAALLAAGTFALQWLDYQRLVRSSPSAIYDGLLATGFLALGLWLGMRLLSRRASPVETGIEGNPRAAEALGISPRELEVLREIAAGHSNKEIALRLHVSPNTVKTHVARLFEKLEARRRTDALRKARELGLVP</sequence>
<evidence type="ECO:0000256" key="1">
    <source>
        <dbReference type="ARBA" id="ARBA00023015"/>
    </source>
</evidence>
<protein>
    <submittedName>
        <fullName evidence="6">Response regulator transcription factor</fullName>
    </submittedName>
</protein>
<evidence type="ECO:0000313" key="7">
    <source>
        <dbReference type="Proteomes" id="UP000515804"/>
    </source>
</evidence>
<keyword evidence="3" id="KW-0804">Transcription</keyword>
<dbReference type="RefSeq" id="WP_187553112.1">
    <property type="nucleotide sequence ID" value="NZ_BMZL01000001.1"/>
</dbReference>
<dbReference type="PRINTS" id="PR00038">
    <property type="entry name" value="HTHLUXR"/>
</dbReference>
<keyword evidence="4" id="KW-0812">Transmembrane</keyword>
<proteinExistence type="predicted"/>
<feature type="transmembrane region" description="Helical" evidence="4">
    <location>
        <begin position="42"/>
        <end position="60"/>
    </location>
</feature>
<dbReference type="CDD" id="cd06170">
    <property type="entry name" value="LuxR_C_like"/>
    <property type="match status" value="1"/>
</dbReference>
<dbReference type="PROSITE" id="PS50043">
    <property type="entry name" value="HTH_LUXR_2"/>
    <property type="match status" value="1"/>
</dbReference>
<dbReference type="GO" id="GO:0003677">
    <property type="term" value="F:DNA binding"/>
    <property type="evidence" value="ECO:0007669"/>
    <property type="project" value="UniProtKB-KW"/>
</dbReference>
<dbReference type="InterPro" id="IPR036388">
    <property type="entry name" value="WH-like_DNA-bd_sf"/>
</dbReference>
<feature type="transmembrane region" description="Helical" evidence="4">
    <location>
        <begin position="12"/>
        <end position="30"/>
    </location>
</feature>